<dbReference type="CDD" id="cd00371">
    <property type="entry name" value="HMA"/>
    <property type="match status" value="1"/>
</dbReference>
<reference evidence="3 4" key="1">
    <citation type="journal article" date="2024" name="Science">
        <title>Giant polyketide synthase enzymes in the biosynthesis of giant marine polyether toxins.</title>
        <authorList>
            <person name="Fallon T.R."/>
            <person name="Shende V.V."/>
            <person name="Wierzbicki I.H."/>
            <person name="Pendleton A.L."/>
            <person name="Watervoot N.F."/>
            <person name="Auber R.P."/>
            <person name="Gonzalez D.J."/>
            <person name="Wisecaver J.H."/>
            <person name="Moore B.S."/>
        </authorList>
    </citation>
    <scope>NUCLEOTIDE SEQUENCE [LARGE SCALE GENOMIC DNA]</scope>
    <source>
        <strain evidence="3 4">12B1</strain>
    </source>
</reference>
<dbReference type="Proteomes" id="UP001515480">
    <property type="component" value="Unassembled WGS sequence"/>
</dbReference>
<organism evidence="3 4">
    <name type="scientific">Prymnesium parvum</name>
    <name type="common">Toxic golden alga</name>
    <dbReference type="NCBI Taxonomy" id="97485"/>
    <lineage>
        <taxon>Eukaryota</taxon>
        <taxon>Haptista</taxon>
        <taxon>Haptophyta</taxon>
        <taxon>Prymnesiophyceae</taxon>
        <taxon>Prymnesiales</taxon>
        <taxon>Prymnesiaceae</taxon>
        <taxon>Prymnesium</taxon>
    </lineage>
</organism>
<evidence type="ECO:0000256" key="1">
    <source>
        <dbReference type="ARBA" id="ARBA00022723"/>
    </source>
</evidence>
<dbReference type="PROSITE" id="PS01047">
    <property type="entry name" value="HMA_1"/>
    <property type="match status" value="1"/>
</dbReference>
<dbReference type="InterPro" id="IPR017969">
    <property type="entry name" value="Heavy-metal-associated_CS"/>
</dbReference>
<keyword evidence="1" id="KW-0479">Metal-binding</keyword>
<dbReference type="AlphaFoldDB" id="A0AB34INF9"/>
<sequence length="263" mass="27805">MFLARPVALQALSQLRPMAMALAAPNTSAMPSQKAEYLIWDRGFVDKLCLSLAACGVVGWFAATHASSLSMQLQGAVSSRLVAPSPSFKWWSLLGMLSSSCCALQLALNTLSIGCAGFNTLLGPIRPMMMALTLSLQSAMWTMIISRRGSSHLRSSIAVSLSTTALMFLPEILHAWLHRSRVAEDAADLLTIHVSGMGCTACTAKVQQMVEAVEGVAKCDVHLETGVAQIYLARSSASSADGIEAIGRACEEAIVSAGFGTQP</sequence>
<gene>
    <name evidence="3" type="ORF">AB1Y20_011295</name>
</gene>
<comment type="caution">
    <text evidence="3">The sequence shown here is derived from an EMBL/GenBank/DDBJ whole genome shotgun (WGS) entry which is preliminary data.</text>
</comment>
<dbReference type="GO" id="GO:0046872">
    <property type="term" value="F:metal ion binding"/>
    <property type="evidence" value="ECO:0007669"/>
    <property type="project" value="UniProtKB-KW"/>
</dbReference>
<dbReference type="EMBL" id="JBGBPQ010000022">
    <property type="protein sequence ID" value="KAL1503239.1"/>
    <property type="molecule type" value="Genomic_DNA"/>
</dbReference>
<proteinExistence type="predicted"/>
<dbReference type="InterPro" id="IPR036163">
    <property type="entry name" value="HMA_dom_sf"/>
</dbReference>
<evidence type="ECO:0000313" key="4">
    <source>
        <dbReference type="Proteomes" id="UP001515480"/>
    </source>
</evidence>
<dbReference type="SUPFAM" id="SSF55008">
    <property type="entry name" value="HMA, heavy metal-associated domain"/>
    <property type="match status" value="1"/>
</dbReference>
<keyword evidence="4" id="KW-1185">Reference proteome</keyword>
<accession>A0AB34INF9</accession>
<name>A0AB34INF9_PRYPA</name>
<dbReference type="InterPro" id="IPR006121">
    <property type="entry name" value="HMA_dom"/>
</dbReference>
<dbReference type="PROSITE" id="PS50846">
    <property type="entry name" value="HMA_2"/>
    <property type="match status" value="1"/>
</dbReference>
<dbReference type="Pfam" id="PF00403">
    <property type="entry name" value="HMA"/>
    <property type="match status" value="1"/>
</dbReference>
<protein>
    <recommendedName>
        <fullName evidence="2">HMA domain-containing protein</fullName>
    </recommendedName>
</protein>
<dbReference type="Gene3D" id="3.30.70.100">
    <property type="match status" value="1"/>
</dbReference>
<feature type="domain" description="HMA" evidence="2">
    <location>
        <begin position="188"/>
        <end position="254"/>
    </location>
</feature>
<evidence type="ECO:0000259" key="2">
    <source>
        <dbReference type="PROSITE" id="PS50846"/>
    </source>
</evidence>
<evidence type="ECO:0000313" key="3">
    <source>
        <dbReference type="EMBL" id="KAL1503239.1"/>
    </source>
</evidence>